<dbReference type="EMBL" id="AP017602">
    <property type="protein sequence ID" value="BAW83044.1"/>
    <property type="molecule type" value="Genomic_DNA"/>
</dbReference>
<dbReference type="InterPro" id="IPR013718">
    <property type="entry name" value="COQ9_C"/>
</dbReference>
<reference evidence="2 3" key="1">
    <citation type="journal article" date="2017" name="Genome Biol. Evol.">
        <title>Extremely Low Genomic Diversity of Rickettsia japonica Distributed in Japan.</title>
        <authorList>
            <person name="Akter A."/>
            <person name="Ooka T."/>
            <person name="Gotoh Y."/>
            <person name="Yamamoto S."/>
            <person name="Fujita H."/>
            <person name="Terasoma F."/>
            <person name="Kida K."/>
            <person name="Taira M."/>
            <person name="Nakadouzono F."/>
            <person name="Gokuden M."/>
            <person name="Hirano M."/>
            <person name="Miyashiro M."/>
            <person name="Inari K."/>
            <person name="Shimazu Y."/>
            <person name="Tabara K."/>
            <person name="Toyoda A."/>
            <person name="Yoshimura D."/>
            <person name="Itoh T."/>
            <person name="Kitano T."/>
            <person name="Sato M.P."/>
            <person name="Katsura K."/>
            <person name="Mondal S.I."/>
            <person name="Ogura Y."/>
            <person name="Ando S."/>
            <person name="Hayashi T."/>
        </authorList>
    </citation>
    <scope>NUCLEOTIDE SEQUENCE [LARGE SCALE GENOMIC DNA]</scope>
    <source>
        <strain evidence="2 3">YH_M</strain>
    </source>
</reference>
<dbReference type="Proteomes" id="UP000217846">
    <property type="component" value="Chromosome"/>
</dbReference>
<dbReference type="OMA" id="AYFALNP"/>
<evidence type="ECO:0000313" key="2">
    <source>
        <dbReference type="EMBL" id="BAW83044.1"/>
    </source>
</evidence>
<dbReference type="NCBIfam" id="TIGR02396">
    <property type="entry name" value="diverge_rpsU"/>
    <property type="match status" value="1"/>
</dbReference>
<evidence type="ECO:0000313" key="3">
    <source>
        <dbReference type="Proteomes" id="UP000217846"/>
    </source>
</evidence>
<dbReference type="AlphaFoldDB" id="A0AAD1FLP9"/>
<name>A0AAD1FLP9_RICJA</name>
<dbReference type="GO" id="GO:0006744">
    <property type="term" value="P:ubiquinone biosynthetic process"/>
    <property type="evidence" value="ECO:0007669"/>
    <property type="project" value="InterPro"/>
</dbReference>
<dbReference type="GO" id="GO:0008289">
    <property type="term" value="F:lipid binding"/>
    <property type="evidence" value="ECO:0007669"/>
    <property type="project" value="InterPro"/>
</dbReference>
<organism evidence="2 3">
    <name type="scientific">Rickettsia japonica</name>
    <dbReference type="NCBI Taxonomy" id="35790"/>
    <lineage>
        <taxon>Bacteria</taxon>
        <taxon>Pseudomonadati</taxon>
        <taxon>Pseudomonadota</taxon>
        <taxon>Alphaproteobacteria</taxon>
        <taxon>Rickettsiales</taxon>
        <taxon>Rickettsiaceae</taxon>
        <taxon>Rickettsieae</taxon>
        <taxon>Rickettsia</taxon>
        <taxon>spotted fever group</taxon>
    </lineage>
</organism>
<feature type="domain" description="COQ9 C-terminal" evidence="1">
    <location>
        <begin position="137"/>
        <end position="199"/>
    </location>
</feature>
<dbReference type="Gene3D" id="1.10.357.10">
    <property type="entry name" value="Tetracycline Repressor, domain 2"/>
    <property type="match status" value="1"/>
</dbReference>
<sequence length="221" mass="25633">MWFIELYPIIQLYVKVKNMSIQEEHHIKKISFVQSLLELLPFNEWNNKLLKEAEEKCGFTKGYSLIVFPEGLSEIVGFLEEYLDNIMLESLKIIAEPSKIREKISLAVKIRVKTVLPIIHSKNAAYFALNPIQGTEVAFRSCDAIWRYAGDKSFDFNYYTKRSLLLSVYVSSILFYIQDESENYIETDKLIETAVANIVKTFSQIKKLLAPSKIPIVRMFT</sequence>
<evidence type="ECO:0000259" key="1">
    <source>
        <dbReference type="Pfam" id="PF08511"/>
    </source>
</evidence>
<protein>
    <recommendedName>
        <fullName evidence="1">COQ9 C-terminal domain-containing protein</fullName>
    </recommendedName>
</protein>
<proteinExistence type="predicted"/>
<gene>
    <name evidence="2" type="ORF">RJYHM_0825</name>
</gene>
<accession>A0AAD1FLP9</accession>
<dbReference type="Pfam" id="PF08511">
    <property type="entry name" value="COQ9"/>
    <property type="match status" value="1"/>
</dbReference>
<dbReference type="InterPro" id="IPR012762">
    <property type="entry name" value="Ubiq_biosynth_COQ9"/>
</dbReference>